<protein>
    <submittedName>
        <fullName evidence="2">Uncharacterized protein</fullName>
    </submittedName>
</protein>
<keyword evidence="1" id="KW-0812">Transmembrane</keyword>
<accession>A0ABX3JMQ4</accession>
<sequence length="75" mass="8682">MGETQPRIRWRRWLGVALVVLIMAVVAGWAQSYYSKKFFIWTTPNTSSMRIRAAVGSNIVQHLDAETRLLFMQEP</sequence>
<evidence type="ECO:0000256" key="1">
    <source>
        <dbReference type="SAM" id="Phobius"/>
    </source>
</evidence>
<gene>
    <name evidence="2" type="ORF">BBD40_28445</name>
</gene>
<organism evidence="2 3">
    <name type="scientific">Paenibacillus ihbetae</name>
    <dbReference type="NCBI Taxonomy" id="1870820"/>
    <lineage>
        <taxon>Bacteria</taxon>
        <taxon>Bacillati</taxon>
        <taxon>Bacillota</taxon>
        <taxon>Bacilli</taxon>
        <taxon>Bacillales</taxon>
        <taxon>Paenibacillaceae</taxon>
        <taxon>Paenibacillus</taxon>
    </lineage>
</organism>
<keyword evidence="3" id="KW-1185">Reference proteome</keyword>
<keyword evidence="1" id="KW-0472">Membrane</keyword>
<reference evidence="2 3" key="1">
    <citation type="submission" date="2016-12" db="EMBL/GenBank/DDBJ databases">
        <title>Genome sequencing and description of Paenibacillus sp. nov. from high altitude lake in the Indian Trans- Himalayas.</title>
        <authorList>
            <person name="Kiran S."/>
            <person name="Swarnkar M.K."/>
            <person name="Rana A."/>
            <person name="Tewari R."/>
            <person name="Gulati A."/>
        </authorList>
    </citation>
    <scope>NUCLEOTIDE SEQUENCE [LARGE SCALE GENOMIC DNA]</scope>
    <source>
        <strain evidence="2 3">IHBB 9951</strain>
    </source>
</reference>
<keyword evidence="1" id="KW-1133">Transmembrane helix</keyword>
<feature type="transmembrane region" description="Helical" evidence="1">
    <location>
        <begin position="12"/>
        <end position="34"/>
    </location>
</feature>
<name>A0ABX3JMQ4_9BACL</name>
<dbReference type="EMBL" id="MRVI01000003">
    <property type="protein sequence ID" value="OOC57641.1"/>
    <property type="molecule type" value="Genomic_DNA"/>
</dbReference>
<proteinExistence type="predicted"/>
<evidence type="ECO:0000313" key="2">
    <source>
        <dbReference type="EMBL" id="OOC57641.1"/>
    </source>
</evidence>
<comment type="caution">
    <text evidence="2">The sequence shown here is derived from an EMBL/GenBank/DDBJ whole genome shotgun (WGS) entry which is preliminary data.</text>
</comment>
<dbReference type="Proteomes" id="UP000189059">
    <property type="component" value="Unassembled WGS sequence"/>
</dbReference>
<evidence type="ECO:0000313" key="3">
    <source>
        <dbReference type="Proteomes" id="UP000189059"/>
    </source>
</evidence>